<organism evidence="2 3">
    <name type="scientific">Patulibacter brassicae</name>
    <dbReference type="NCBI Taxonomy" id="1705717"/>
    <lineage>
        <taxon>Bacteria</taxon>
        <taxon>Bacillati</taxon>
        <taxon>Actinomycetota</taxon>
        <taxon>Thermoleophilia</taxon>
        <taxon>Solirubrobacterales</taxon>
        <taxon>Patulibacteraceae</taxon>
        <taxon>Patulibacter</taxon>
    </lineage>
</organism>
<reference evidence="2 3" key="1">
    <citation type="submission" date="2023-11" db="EMBL/GenBank/DDBJ databases">
        <authorList>
            <person name="Xu M."/>
            <person name="Jiang T."/>
        </authorList>
    </citation>
    <scope>NUCLEOTIDE SEQUENCE [LARGE SCALE GENOMIC DNA]</scope>
    <source>
        <strain evidence="2 3">SD</strain>
    </source>
</reference>
<gene>
    <name evidence="2" type="ORF">SK069_13355</name>
</gene>
<dbReference type="RefSeq" id="WP_319954743.1">
    <property type="nucleotide sequence ID" value="NZ_JAXAVX010000007.1"/>
</dbReference>
<feature type="compositionally biased region" description="Polar residues" evidence="1">
    <location>
        <begin position="110"/>
        <end position="120"/>
    </location>
</feature>
<evidence type="ECO:0000313" key="3">
    <source>
        <dbReference type="Proteomes" id="UP001277761"/>
    </source>
</evidence>
<proteinExistence type="predicted"/>
<sequence length="120" mass="12412">MPIEGVPRTPAAPVDGIFDAACELVLAARALERESVAAPSVASLPAGVGAVEEALEALRAATDALDALAVRAGDERTHRALDTLFHALSTAGRRCEEARRTAALRSARTGQGSTSPRRIA</sequence>
<dbReference type="EMBL" id="JAXAVX010000007">
    <property type="protein sequence ID" value="MDX8152587.1"/>
    <property type="molecule type" value="Genomic_DNA"/>
</dbReference>
<protein>
    <submittedName>
        <fullName evidence="2">Uncharacterized protein</fullName>
    </submittedName>
</protein>
<keyword evidence="3" id="KW-1185">Reference proteome</keyword>
<evidence type="ECO:0000256" key="1">
    <source>
        <dbReference type="SAM" id="MobiDB-lite"/>
    </source>
</evidence>
<dbReference type="Proteomes" id="UP001277761">
    <property type="component" value="Unassembled WGS sequence"/>
</dbReference>
<feature type="region of interest" description="Disordered" evidence="1">
    <location>
        <begin position="99"/>
        <end position="120"/>
    </location>
</feature>
<accession>A0ABU4VL80</accession>
<evidence type="ECO:0000313" key="2">
    <source>
        <dbReference type="EMBL" id="MDX8152587.1"/>
    </source>
</evidence>
<name>A0ABU4VL80_9ACTN</name>
<comment type="caution">
    <text evidence="2">The sequence shown here is derived from an EMBL/GenBank/DDBJ whole genome shotgun (WGS) entry which is preliminary data.</text>
</comment>